<dbReference type="EMBL" id="CM009290">
    <property type="protein sequence ID" value="PNT59278.1"/>
    <property type="molecule type" value="Genomic_DNA"/>
</dbReference>
<evidence type="ECO:0000256" key="1">
    <source>
        <dbReference type="SAM" id="MobiDB-lite"/>
    </source>
</evidence>
<organism evidence="2 3">
    <name type="scientific">Populus trichocarpa</name>
    <name type="common">Western balsam poplar</name>
    <name type="synonym">Populus balsamifera subsp. trichocarpa</name>
    <dbReference type="NCBI Taxonomy" id="3694"/>
    <lineage>
        <taxon>Eukaryota</taxon>
        <taxon>Viridiplantae</taxon>
        <taxon>Streptophyta</taxon>
        <taxon>Embryophyta</taxon>
        <taxon>Tracheophyta</taxon>
        <taxon>Spermatophyta</taxon>
        <taxon>Magnoliopsida</taxon>
        <taxon>eudicotyledons</taxon>
        <taxon>Gunneridae</taxon>
        <taxon>Pentapetalae</taxon>
        <taxon>rosids</taxon>
        <taxon>fabids</taxon>
        <taxon>Malpighiales</taxon>
        <taxon>Salicaceae</taxon>
        <taxon>Saliceae</taxon>
        <taxon>Populus</taxon>
    </lineage>
</organism>
<sequence>MSRCYLDNPENNRPPRTKYFDAHDDDVDKVVCLLGEESSNLDVGGDGEKNLNMGAKMGIEIGDDVSATDEWIDNLQVDFSIGQILYGASDSDNERRISSDEDDIDV</sequence>
<evidence type="ECO:0000313" key="3">
    <source>
        <dbReference type="Proteomes" id="UP000006729"/>
    </source>
</evidence>
<proteinExistence type="predicted"/>
<reference evidence="2 3" key="1">
    <citation type="journal article" date="2006" name="Science">
        <title>The genome of black cottonwood, Populus trichocarpa (Torr. &amp; Gray).</title>
        <authorList>
            <person name="Tuskan G.A."/>
            <person name="Difazio S."/>
            <person name="Jansson S."/>
            <person name="Bohlmann J."/>
            <person name="Grigoriev I."/>
            <person name="Hellsten U."/>
            <person name="Putnam N."/>
            <person name="Ralph S."/>
            <person name="Rombauts S."/>
            <person name="Salamov A."/>
            <person name="Schein J."/>
            <person name="Sterck L."/>
            <person name="Aerts A."/>
            <person name="Bhalerao R.R."/>
            <person name="Bhalerao R.P."/>
            <person name="Blaudez D."/>
            <person name="Boerjan W."/>
            <person name="Brun A."/>
            <person name="Brunner A."/>
            <person name="Busov V."/>
            <person name="Campbell M."/>
            <person name="Carlson J."/>
            <person name="Chalot M."/>
            <person name="Chapman J."/>
            <person name="Chen G.L."/>
            <person name="Cooper D."/>
            <person name="Coutinho P.M."/>
            <person name="Couturier J."/>
            <person name="Covert S."/>
            <person name="Cronk Q."/>
            <person name="Cunningham R."/>
            <person name="Davis J."/>
            <person name="Degroeve S."/>
            <person name="Dejardin A."/>
            <person name="Depamphilis C."/>
            <person name="Detter J."/>
            <person name="Dirks B."/>
            <person name="Dubchak I."/>
            <person name="Duplessis S."/>
            <person name="Ehlting J."/>
            <person name="Ellis B."/>
            <person name="Gendler K."/>
            <person name="Goodstein D."/>
            <person name="Gribskov M."/>
            <person name="Grimwood J."/>
            <person name="Groover A."/>
            <person name="Gunter L."/>
            <person name="Hamberger B."/>
            <person name="Heinze B."/>
            <person name="Helariutta Y."/>
            <person name="Henrissat B."/>
            <person name="Holligan D."/>
            <person name="Holt R."/>
            <person name="Huang W."/>
            <person name="Islam-Faridi N."/>
            <person name="Jones S."/>
            <person name="Jones-Rhoades M."/>
            <person name="Jorgensen R."/>
            <person name="Joshi C."/>
            <person name="Kangasjarvi J."/>
            <person name="Karlsson J."/>
            <person name="Kelleher C."/>
            <person name="Kirkpatrick R."/>
            <person name="Kirst M."/>
            <person name="Kohler A."/>
            <person name="Kalluri U."/>
            <person name="Larimer F."/>
            <person name="Leebens-Mack J."/>
            <person name="Leple J.C."/>
            <person name="Locascio P."/>
            <person name="Lou Y."/>
            <person name="Lucas S."/>
            <person name="Martin F."/>
            <person name="Montanini B."/>
            <person name="Napoli C."/>
            <person name="Nelson D.R."/>
            <person name="Nelson C."/>
            <person name="Nieminen K."/>
            <person name="Nilsson O."/>
            <person name="Pereda V."/>
            <person name="Peter G."/>
            <person name="Philippe R."/>
            <person name="Pilate G."/>
            <person name="Poliakov A."/>
            <person name="Razumovskaya J."/>
            <person name="Richardson P."/>
            <person name="Rinaldi C."/>
            <person name="Ritland K."/>
            <person name="Rouze P."/>
            <person name="Ryaboy D."/>
            <person name="Schmutz J."/>
            <person name="Schrader J."/>
            <person name="Segerman B."/>
            <person name="Shin H."/>
            <person name="Siddiqui A."/>
            <person name="Sterky F."/>
            <person name="Terry A."/>
            <person name="Tsai C.J."/>
            <person name="Uberbacher E."/>
            <person name="Unneberg P."/>
            <person name="Vahala J."/>
            <person name="Wall K."/>
            <person name="Wessler S."/>
            <person name="Yang G."/>
            <person name="Yin T."/>
            <person name="Douglas C."/>
            <person name="Marra M."/>
            <person name="Sandberg G."/>
            <person name="Van de Peer Y."/>
            <person name="Rokhsar D."/>
        </authorList>
    </citation>
    <scope>NUCLEOTIDE SEQUENCE [LARGE SCALE GENOMIC DNA]</scope>
    <source>
        <strain evidence="3">cv. Nisqually</strain>
    </source>
</reference>
<gene>
    <name evidence="2" type="ORF">POPTR_001G400700</name>
</gene>
<dbReference type="HOGENOM" id="CLU_2227782_0_0_1"/>
<feature type="region of interest" description="Disordered" evidence="1">
    <location>
        <begin position="1"/>
        <end position="21"/>
    </location>
</feature>
<dbReference type="AlphaFoldDB" id="U5GTF1"/>
<dbReference type="InParanoid" id="U5GTF1"/>
<accession>U5GTF1</accession>
<evidence type="ECO:0000313" key="2">
    <source>
        <dbReference type="EMBL" id="PNT59278.1"/>
    </source>
</evidence>
<protein>
    <submittedName>
        <fullName evidence="2">Uncharacterized protein</fullName>
    </submittedName>
</protein>
<name>U5GTF1_POPTR</name>
<dbReference type="Proteomes" id="UP000006729">
    <property type="component" value="Chromosome 1"/>
</dbReference>
<keyword evidence="3" id="KW-1185">Reference proteome</keyword>